<evidence type="ECO:0000313" key="2">
    <source>
        <dbReference type="EMBL" id="TGO55690.1"/>
    </source>
</evidence>
<reference evidence="2 3" key="1">
    <citation type="submission" date="2017-12" db="EMBL/GenBank/DDBJ databases">
        <title>Comparative genomics of Botrytis spp.</title>
        <authorList>
            <person name="Valero-Jimenez C.A."/>
            <person name="Tapia P."/>
            <person name="Veloso J."/>
            <person name="Silva-Moreno E."/>
            <person name="Staats M."/>
            <person name="Valdes J.H."/>
            <person name="Van Kan J.A.L."/>
        </authorList>
    </citation>
    <scope>NUCLEOTIDE SEQUENCE [LARGE SCALE GENOMIC DNA]</scope>
    <source>
        <strain evidence="2 3">MUCL11595</strain>
    </source>
</reference>
<dbReference type="AlphaFoldDB" id="A0A4Z1I9Z0"/>
<gene>
    <name evidence="2" type="ORF">BCON_0088g00210</name>
</gene>
<keyword evidence="3" id="KW-1185">Reference proteome</keyword>
<protein>
    <submittedName>
        <fullName evidence="2">Uncharacterized protein</fullName>
    </submittedName>
</protein>
<dbReference type="EMBL" id="PQXN01000088">
    <property type="protein sequence ID" value="TGO55690.1"/>
    <property type="molecule type" value="Genomic_DNA"/>
</dbReference>
<dbReference type="OrthoDB" id="3508989at2759"/>
<proteinExistence type="predicted"/>
<name>A0A4Z1I9Z0_9HELO</name>
<feature type="region of interest" description="Disordered" evidence="1">
    <location>
        <begin position="186"/>
        <end position="232"/>
    </location>
</feature>
<dbReference type="Proteomes" id="UP000297527">
    <property type="component" value="Unassembled WGS sequence"/>
</dbReference>
<evidence type="ECO:0000313" key="3">
    <source>
        <dbReference type="Proteomes" id="UP000297527"/>
    </source>
</evidence>
<feature type="compositionally biased region" description="Basic and acidic residues" evidence="1">
    <location>
        <begin position="195"/>
        <end position="205"/>
    </location>
</feature>
<comment type="caution">
    <text evidence="2">The sequence shown here is derived from an EMBL/GenBank/DDBJ whole genome shotgun (WGS) entry which is preliminary data.</text>
</comment>
<evidence type="ECO:0000256" key="1">
    <source>
        <dbReference type="SAM" id="MobiDB-lite"/>
    </source>
</evidence>
<accession>A0A4Z1I9Z0</accession>
<sequence>MSGGTMMMGSANLSPWLKNDTVVELHKKMAFLTFEKLVDSGDGPTLETDHLRNIAQANQIKTSCWLGHLSVEEIVDLLKGIIQEGWYEKKLEVLKDLQPDWFMPATLKDTGKTEEVVNAIEKNEGEASLLHQSFGLTEEKNVDAGEATKNTGKNGQCSTSAQELVAQNQGPARLFLNQKIPHGSGGSYFIASQGERGRAARPDPSRKRRRNTPSPERVTQRRRTTNLGGSYQAHNRFGINTGGDYEWNRPLRNINTLVFIAYHGHEMVHFFNFDIQQQILDDTHHCILRSLYDWAQRYGYGKLFCALLWYKAGHAELQEFHKVLRSVHINEAHLNLFGSSVKEFKEMLCRIAQIRHCAVHHEVDAPLLIIKEMVYDCIELTIMLRDRKATELMETIWDDTLEEISYNSNNRTRHEELDDKLRRTNKNMKKNAAAYRTMSWERQDIYRQLGDMLPR</sequence>
<organism evidence="2 3">
    <name type="scientific">Botryotinia convoluta</name>
    <dbReference type="NCBI Taxonomy" id="54673"/>
    <lineage>
        <taxon>Eukaryota</taxon>
        <taxon>Fungi</taxon>
        <taxon>Dikarya</taxon>
        <taxon>Ascomycota</taxon>
        <taxon>Pezizomycotina</taxon>
        <taxon>Leotiomycetes</taxon>
        <taxon>Helotiales</taxon>
        <taxon>Sclerotiniaceae</taxon>
        <taxon>Botryotinia</taxon>
    </lineage>
</organism>